<dbReference type="Proteomes" id="UP000199391">
    <property type="component" value="Unassembled WGS sequence"/>
</dbReference>
<dbReference type="PANTHER" id="PTHR43737:SF1">
    <property type="entry name" value="DUF1501 DOMAIN-CONTAINING PROTEIN"/>
    <property type="match status" value="1"/>
</dbReference>
<dbReference type="AlphaFoldDB" id="A0A1I7KWU3"/>
<feature type="chain" id="PRO_5011516636" evidence="2">
    <location>
        <begin position="24"/>
        <end position="531"/>
    </location>
</feature>
<gene>
    <name evidence="3" type="ORF">SAMN05216552_1020109</name>
</gene>
<evidence type="ECO:0000313" key="4">
    <source>
        <dbReference type="Proteomes" id="UP000199391"/>
    </source>
</evidence>
<name>A0A1I7KWU3_9BURK</name>
<dbReference type="PANTHER" id="PTHR43737">
    <property type="entry name" value="BLL7424 PROTEIN"/>
    <property type="match status" value="1"/>
</dbReference>
<keyword evidence="4" id="KW-1185">Reference proteome</keyword>
<dbReference type="Pfam" id="PF08811">
    <property type="entry name" value="DUF1800"/>
    <property type="match status" value="1"/>
</dbReference>
<sequence>MQAFQHRTWAAACLMSLAASGWAATASLERTAKSGKPATTTSATPGTAATPAPIGPQPAADAATVAAARLLEQATFGPTTADIAKLKTMGQAAWLAQQFALPASPVPETTELNVLRSGWYKNMAGGQDQLRQRMIFALSQIFVVSADKNPYANEMRPWLATLSTHAFGNFEDLLREMSLNPSMGKYLDLGNSVAPSPNENYAREVMQLFTIGPVMLNQDGSVQTDRNGDPVPSYDQARIADISRALSGWTYTGANATGKNWENFTGPLQPRDKLHDKSAKTLLRGVSVPAGQTTRQDFDAVMDNLFDHPNLPPFIATRLIRAFTTSNPSPAYIERVATVFAGGASARGDLKATLTAILTDPEARQESATRGKLKDPILHSLSLIRALDGTVLNPNNLFWEYFLLGQKLLNAPSVFNFYSPMTRLPGTTDKFGPEFQLYAPAQAVARANFLYQFIAGNAGSMVSLDIAPFVNAAGDATALLNLVDAKLLQGRMSAAARAAIAASVAATADKKQRAITALYLTAITAEFAVQQ</sequence>
<evidence type="ECO:0000313" key="3">
    <source>
        <dbReference type="EMBL" id="SFV01953.1"/>
    </source>
</evidence>
<feature type="signal peptide" evidence="2">
    <location>
        <begin position="1"/>
        <end position="23"/>
    </location>
</feature>
<dbReference type="InterPro" id="IPR014917">
    <property type="entry name" value="DUF1800"/>
</dbReference>
<evidence type="ECO:0000256" key="1">
    <source>
        <dbReference type="SAM" id="MobiDB-lite"/>
    </source>
</evidence>
<evidence type="ECO:0000256" key="2">
    <source>
        <dbReference type="SAM" id="SignalP"/>
    </source>
</evidence>
<protein>
    <submittedName>
        <fullName evidence="3">Uncharacterized conserved protein, DUF1800 family</fullName>
    </submittedName>
</protein>
<feature type="region of interest" description="Disordered" evidence="1">
    <location>
        <begin position="31"/>
        <end position="58"/>
    </location>
</feature>
<dbReference type="OrthoDB" id="9772295at2"/>
<proteinExistence type="predicted"/>
<organism evidence="3 4">
    <name type="scientific">Pseudoduganella namucuonensis</name>
    <dbReference type="NCBI Taxonomy" id="1035707"/>
    <lineage>
        <taxon>Bacteria</taxon>
        <taxon>Pseudomonadati</taxon>
        <taxon>Pseudomonadota</taxon>
        <taxon>Betaproteobacteria</taxon>
        <taxon>Burkholderiales</taxon>
        <taxon>Oxalobacteraceae</taxon>
        <taxon>Telluria group</taxon>
        <taxon>Pseudoduganella</taxon>
    </lineage>
</organism>
<feature type="compositionally biased region" description="Low complexity" evidence="1">
    <location>
        <begin position="34"/>
        <end position="58"/>
    </location>
</feature>
<dbReference type="RefSeq" id="WP_143133250.1">
    <property type="nucleotide sequence ID" value="NZ_FPBO01000020.1"/>
</dbReference>
<dbReference type="EMBL" id="FPBO01000020">
    <property type="protein sequence ID" value="SFV01953.1"/>
    <property type="molecule type" value="Genomic_DNA"/>
</dbReference>
<reference evidence="4" key="1">
    <citation type="submission" date="2016-10" db="EMBL/GenBank/DDBJ databases">
        <authorList>
            <person name="Varghese N."/>
            <person name="Submissions S."/>
        </authorList>
    </citation>
    <scope>NUCLEOTIDE SEQUENCE [LARGE SCALE GENOMIC DNA]</scope>
    <source>
        <strain evidence="4">CGMCC 1.11014</strain>
    </source>
</reference>
<dbReference type="STRING" id="1035707.SAMN05216552_1020109"/>
<keyword evidence="2" id="KW-0732">Signal</keyword>
<accession>A0A1I7KWU3</accession>